<feature type="domain" description="AB hydrolase-1" evidence="1">
    <location>
        <begin position="34"/>
        <end position="257"/>
    </location>
</feature>
<dbReference type="Proteomes" id="UP000188836">
    <property type="component" value="Unassembled WGS sequence"/>
</dbReference>
<dbReference type="PANTHER" id="PTHR43433">
    <property type="entry name" value="HYDROLASE, ALPHA/BETA FOLD FAMILY PROTEIN"/>
    <property type="match status" value="1"/>
</dbReference>
<keyword evidence="2" id="KW-0378">Hydrolase</keyword>
<sequence>MEAFVISPPRTGEQRLSDGRTLGWAEWGPEKGFPVLLSPGAATSRHLGFGAGILDDLGVRLISVDRPGLGASTAVPSRTFADFAADTQEFVERRELGKPAMVGNSQGAPFALACAAAEVVDALALTSAADEIAQPRFAEALEPQLRHLVDTVVFDPVAARRILSEFDAQTMWDMVISGSPSSDLAVYQDEAFAAAYRQALAEAFGRGPQGYACDTVLAMGYWSIDLASIRVPVDLWYGEQDTSHSPDLGVGLAERIPGCVRHVVPGIGGAVLWTHAEHILRRLVGR</sequence>
<organism evidence="2 3">
    <name type="scientific">Nocardia donostiensis</name>
    <dbReference type="NCBI Taxonomy" id="1538463"/>
    <lineage>
        <taxon>Bacteria</taxon>
        <taxon>Bacillati</taxon>
        <taxon>Actinomycetota</taxon>
        <taxon>Actinomycetes</taxon>
        <taxon>Mycobacteriales</taxon>
        <taxon>Nocardiaceae</taxon>
        <taxon>Nocardia</taxon>
    </lineage>
</organism>
<keyword evidence="3" id="KW-1185">Reference proteome</keyword>
<evidence type="ECO:0000313" key="3">
    <source>
        <dbReference type="Proteomes" id="UP000188836"/>
    </source>
</evidence>
<dbReference type="InterPro" id="IPR050471">
    <property type="entry name" value="AB_hydrolase"/>
</dbReference>
<protein>
    <submittedName>
        <fullName evidence="2">Alpha/beta hydrolase</fullName>
    </submittedName>
</protein>
<dbReference type="Gene3D" id="3.40.50.1820">
    <property type="entry name" value="alpha/beta hydrolase"/>
    <property type="match status" value="1"/>
</dbReference>
<dbReference type="OrthoDB" id="9800988at2"/>
<dbReference type="GO" id="GO:0016787">
    <property type="term" value="F:hydrolase activity"/>
    <property type="evidence" value="ECO:0007669"/>
    <property type="project" value="UniProtKB-KW"/>
</dbReference>
<dbReference type="InterPro" id="IPR000073">
    <property type="entry name" value="AB_hydrolase_1"/>
</dbReference>
<dbReference type="STRING" id="1538463.B0T36_11055"/>
<dbReference type="AlphaFoldDB" id="A0A1V2TCG0"/>
<gene>
    <name evidence="2" type="ORF">B0T46_19445</name>
</gene>
<proteinExistence type="predicted"/>
<reference evidence="2 3" key="1">
    <citation type="journal article" date="2016" name="Antonie Van Leeuwenhoek">
        <title>Nocardia donostiensis sp. nov., isolated from human respiratory specimens.</title>
        <authorList>
            <person name="Ercibengoa M."/>
            <person name="Bell M."/>
            <person name="Marimon J.M."/>
            <person name="Humrighouse B."/>
            <person name="Klenk H.P."/>
            <person name="Potter G."/>
            <person name="Perez-Trallero E."/>
        </authorList>
    </citation>
    <scope>NUCLEOTIDE SEQUENCE [LARGE SCALE GENOMIC DNA]</scope>
    <source>
        <strain evidence="2 3">X1655</strain>
    </source>
</reference>
<dbReference type="EMBL" id="MUMY01000017">
    <property type="protein sequence ID" value="ONM47148.1"/>
    <property type="molecule type" value="Genomic_DNA"/>
</dbReference>
<dbReference type="InterPro" id="IPR029058">
    <property type="entry name" value="AB_hydrolase_fold"/>
</dbReference>
<dbReference type="RefSeq" id="WP_077119431.1">
    <property type="nucleotide sequence ID" value="NZ_LOKT01000006.1"/>
</dbReference>
<name>A0A1V2TCG0_9NOCA</name>
<evidence type="ECO:0000313" key="2">
    <source>
        <dbReference type="EMBL" id="ONM47148.1"/>
    </source>
</evidence>
<dbReference type="PANTHER" id="PTHR43433:SF10">
    <property type="entry name" value="AB HYDROLASE-1 DOMAIN-CONTAINING PROTEIN"/>
    <property type="match status" value="1"/>
</dbReference>
<dbReference type="Pfam" id="PF00561">
    <property type="entry name" value="Abhydrolase_1"/>
    <property type="match status" value="1"/>
</dbReference>
<evidence type="ECO:0000259" key="1">
    <source>
        <dbReference type="Pfam" id="PF00561"/>
    </source>
</evidence>
<accession>A0A1V2TCG0</accession>
<comment type="caution">
    <text evidence="2">The sequence shown here is derived from an EMBL/GenBank/DDBJ whole genome shotgun (WGS) entry which is preliminary data.</text>
</comment>
<dbReference type="SUPFAM" id="SSF53474">
    <property type="entry name" value="alpha/beta-Hydrolases"/>
    <property type="match status" value="1"/>
</dbReference>